<evidence type="ECO:0000313" key="3">
    <source>
        <dbReference type="Proteomes" id="UP001168902"/>
    </source>
</evidence>
<dbReference type="Pfam" id="PF06674">
    <property type="entry name" value="DUF1176"/>
    <property type="match status" value="1"/>
</dbReference>
<name>A0ABT8UYX2_9GAMM</name>
<dbReference type="Proteomes" id="UP001168902">
    <property type="component" value="Unassembled WGS sequence"/>
</dbReference>
<sequence length="355" mass="39422">MKKILLACYLAVLSSSAFAQDIKGLAFYHEDWEIYCSNTGTCRAAGYYQVYSDDEPASLLLTRQAGARQPVQVEFALSRFQEVSMPAGKLKNIHFYVNGKDLGQVVLEEGTDFPVMGKLSANQVKALLQQPKKTTKIVFKNTNLQWQISDTGMAAVLLKMDDFQKRIGTVGALIQKGKADESNVLAAQPKLIVKQIKTSSKPYLTLRPSDKRYTALYQNLMANQPVPKKEGFCEGAYDGKQTAPQAIDLYKLSNKKVLAATLCWQGAYNEGYGAWVLDESLANQATFVTEHSTDFHAGILSSAQKGRGFGDCWSSDEWVWDGQQFVHTKDRWTGMCRNLAAGGIWDLDQIEAVVK</sequence>
<keyword evidence="1" id="KW-0732">Signal</keyword>
<dbReference type="InterPro" id="IPR009560">
    <property type="entry name" value="DUF1176"/>
</dbReference>
<proteinExistence type="predicted"/>
<reference evidence="2 3" key="1">
    <citation type="submission" date="2023-07" db="EMBL/GenBank/DDBJ databases">
        <title>A novel proteolytic Acinetobacter species.</title>
        <authorList>
            <person name="Nemec A."/>
            <person name="Radolfova-Krizova L."/>
        </authorList>
    </citation>
    <scope>NUCLEOTIDE SEQUENCE [LARGE SCALE GENOMIC DNA]</scope>
    <source>
        <strain evidence="2 3">NIPH 1865</strain>
    </source>
</reference>
<keyword evidence="3" id="KW-1185">Reference proteome</keyword>
<evidence type="ECO:0000313" key="2">
    <source>
        <dbReference type="EMBL" id="MDO3656869.1"/>
    </source>
</evidence>
<accession>A0ABT8UYX2</accession>
<protein>
    <submittedName>
        <fullName evidence="2">DUF1176 domain-containing protein</fullName>
    </submittedName>
</protein>
<gene>
    <name evidence="2" type="ORF">Q3V53_06565</name>
</gene>
<dbReference type="EMBL" id="JAUMJH010000012">
    <property type="protein sequence ID" value="MDO3656869.1"/>
    <property type="molecule type" value="Genomic_DNA"/>
</dbReference>
<feature type="chain" id="PRO_5045923817" evidence="1">
    <location>
        <begin position="20"/>
        <end position="355"/>
    </location>
</feature>
<dbReference type="RefSeq" id="WP_242726968.1">
    <property type="nucleotide sequence ID" value="NZ_JAUMJH010000012.1"/>
</dbReference>
<comment type="caution">
    <text evidence="2">The sequence shown here is derived from an EMBL/GenBank/DDBJ whole genome shotgun (WGS) entry which is preliminary data.</text>
</comment>
<organism evidence="2 3">
    <name type="scientific">Acinetobacter genomosp. 15BJ</name>
    <dbReference type="NCBI Taxonomy" id="106651"/>
    <lineage>
        <taxon>Bacteria</taxon>
        <taxon>Pseudomonadati</taxon>
        <taxon>Pseudomonadota</taxon>
        <taxon>Gammaproteobacteria</taxon>
        <taxon>Moraxellales</taxon>
        <taxon>Moraxellaceae</taxon>
        <taxon>Acinetobacter</taxon>
    </lineage>
</organism>
<evidence type="ECO:0000256" key="1">
    <source>
        <dbReference type="SAM" id="SignalP"/>
    </source>
</evidence>
<feature type="signal peptide" evidence="1">
    <location>
        <begin position="1"/>
        <end position="19"/>
    </location>
</feature>